<comment type="similarity">
    <text evidence="1 9">Belongs to the FliN/MopA/SpaO family.</text>
</comment>
<dbReference type="InterPro" id="IPR001543">
    <property type="entry name" value="FliN-like_C"/>
</dbReference>
<protein>
    <recommendedName>
        <fullName evidence="9">Flagellar motor switch protein FliN</fullName>
    </recommendedName>
</protein>
<keyword evidence="5 9" id="KW-0283">Flagellar rotation</keyword>
<comment type="subcellular location">
    <subcellularLocation>
        <location evidence="9">Cell membrane</location>
        <topology evidence="9">Peripheral membrane protein</topology>
        <orientation evidence="9">Cytoplasmic side</orientation>
    </subcellularLocation>
    <subcellularLocation>
        <location evidence="9">Bacterial flagellum basal body</location>
    </subcellularLocation>
</comment>
<evidence type="ECO:0000313" key="11">
    <source>
        <dbReference type="EMBL" id="AHG60287.1"/>
    </source>
</evidence>
<evidence type="ECO:0000313" key="12">
    <source>
        <dbReference type="Proteomes" id="UP000019087"/>
    </source>
</evidence>
<dbReference type="HOGENOM" id="CLU_051805_0_0_6"/>
<keyword evidence="3 9" id="KW-1003">Cell membrane</keyword>
<dbReference type="Gene3D" id="3.40.1550.10">
    <property type="entry name" value="CheC-like"/>
    <property type="match status" value="1"/>
</dbReference>
<dbReference type="Pfam" id="PF01052">
    <property type="entry name" value="FliMN_C"/>
    <property type="match status" value="2"/>
</dbReference>
<dbReference type="GO" id="GO:0071978">
    <property type="term" value="P:bacterial-type flagellum-dependent swarming motility"/>
    <property type="evidence" value="ECO:0007669"/>
    <property type="project" value="TreeGrafter"/>
</dbReference>
<dbReference type="PRINTS" id="PR00956">
    <property type="entry name" value="FLGMOTORFLIN"/>
</dbReference>
<keyword evidence="7 9" id="KW-0975">Bacterial flagellum</keyword>
<dbReference type="InterPro" id="IPR036429">
    <property type="entry name" value="SpoA-like_sf"/>
</dbReference>
<name>W0P4B0_BUCMP</name>
<dbReference type="SUPFAM" id="SSF101801">
    <property type="entry name" value="Surface presentation of antigens (SPOA)"/>
    <property type="match status" value="2"/>
</dbReference>
<evidence type="ECO:0000256" key="5">
    <source>
        <dbReference type="ARBA" id="ARBA00022779"/>
    </source>
</evidence>
<evidence type="ECO:0000256" key="7">
    <source>
        <dbReference type="ARBA" id="ARBA00023143"/>
    </source>
</evidence>
<dbReference type="GO" id="GO:0005886">
    <property type="term" value="C:plasma membrane"/>
    <property type="evidence" value="ECO:0007669"/>
    <property type="project" value="UniProtKB-SubCell"/>
</dbReference>
<sequence length="433" mass="50585">MGKSNNLHHEPKKIYQREKKINNFFGENEIQVLEDITNYFIKKIIIDFSNFLKNKIELVSYNINIEFYNENNIKNFSCLNLLETSPENNKFFVIFSSRFLSVMIDLLFGGHSHYIDKIRNIEDITSSEFSLNKKIITFITERFSYTYEKFFSRKIKFINTQVFTDLKAFNYNLNELLVITSFNFKVNNTKMFFSILSSLSTIKQLNRKTAISTNTKKDKNVESNILSTISFSDMYDIKLDIIARIINISISYNEFYNLSIGSILLMEKPDKIIAFIGNKSVFYGNYKRFNEQSIIFIDEFINKNLESNQDKENHLMNHIEKRSDNKSLINSDKKISKDENISYESENNLDNKNILLDTVLNVTVELGKAKIKIKDFLGFSKGSMLILDKLIKEPLDVFINGHLIASGEIVFLDDKYGLRIIDIKNNFKKIINV</sequence>
<gene>
    <name evidence="11" type="primary">flim</name>
    <name evidence="11" type="ORF">BUMPUSDA_CDS00512</name>
</gene>
<dbReference type="GO" id="GO:0003774">
    <property type="term" value="F:cytoskeletal motor activity"/>
    <property type="evidence" value="ECO:0007669"/>
    <property type="project" value="UniProtKB-UniRule"/>
</dbReference>
<dbReference type="KEGG" id="bapu:BUMPUSDA_CDS00512"/>
<evidence type="ECO:0000256" key="9">
    <source>
        <dbReference type="RuleBase" id="RU362074"/>
    </source>
</evidence>
<comment type="similarity">
    <text evidence="2">Belongs to the FliM family.</text>
</comment>
<evidence type="ECO:0000259" key="10">
    <source>
        <dbReference type="Pfam" id="PF01052"/>
    </source>
</evidence>
<dbReference type="Pfam" id="PF02154">
    <property type="entry name" value="FliM"/>
    <property type="match status" value="1"/>
</dbReference>
<dbReference type="GO" id="GO:0050918">
    <property type="term" value="P:positive chemotaxis"/>
    <property type="evidence" value="ECO:0007669"/>
    <property type="project" value="TreeGrafter"/>
</dbReference>
<accession>W0P4B0</accession>
<reference evidence="11 12" key="1">
    <citation type="journal article" date="2013" name="BMC Genomics">
        <title>Comparative analysis of genome sequences from four strains of the Buchnera aphidicola Mp endosymbion of the green peach aphid, Myzus persicae.</title>
        <authorList>
            <person name="Jiang Z."/>
            <person name="Jones D.H."/>
            <person name="Khuri S."/>
            <person name="Tsinoremas N.F."/>
            <person name="Wyss T."/>
            <person name="Jander G."/>
            <person name="Wilson A.C."/>
        </authorList>
    </citation>
    <scope>NUCLEOTIDE SEQUENCE [LARGE SCALE GENOMIC DNA]</scope>
    <source>
        <strain evidence="12">str. USDA (Myzus persicae)</strain>
    </source>
</reference>
<proteinExistence type="inferred from homology"/>
<evidence type="ECO:0000256" key="4">
    <source>
        <dbReference type="ARBA" id="ARBA00022500"/>
    </source>
</evidence>
<dbReference type="EMBL" id="CP002697">
    <property type="protein sequence ID" value="AHG60287.1"/>
    <property type="molecule type" value="Genomic_DNA"/>
</dbReference>
<evidence type="ECO:0000256" key="1">
    <source>
        <dbReference type="ARBA" id="ARBA00009226"/>
    </source>
</evidence>
<evidence type="ECO:0000256" key="8">
    <source>
        <dbReference type="ARBA" id="ARBA00025044"/>
    </source>
</evidence>
<feature type="domain" description="Flagellar motor switch protein FliN-like C-terminal" evidence="10">
    <location>
        <begin position="355"/>
        <end position="423"/>
    </location>
</feature>
<dbReference type="InterPro" id="IPR012826">
    <property type="entry name" value="FliN"/>
</dbReference>
<dbReference type="InterPro" id="IPR001172">
    <property type="entry name" value="FliN_T3SS_HrcQb"/>
</dbReference>
<dbReference type="NCBIfam" id="TIGR02480">
    <property type="entry name" value="fliN"/>
    <property type="match status" value="1"/>
</dbReference>
<evidence type="ECO:0000256" key="3">
    <source>
        <dbReference type="ARBA" id="ARBA00022475"/>
    </source>
</evidence>
<dbReference type="RefSeq" id="WP_079172787.1">
    <property type="nucleotide sequence ID" value="NZ_CP002697.1"/>
</dbReference>
<dbReference type="SUPFAM" id="SSF103039">
    <property type="entry name" value="CheC-like"/>
    <property type="match status" value="1"/>
</dbReference>
<dbReference type="GO" id="GO:0009425">
    <property type="term" value="C:bacterial-type flagellum basal body"/>
    <property type="evidence" value="ECO:0007669"/>
    <property type="project" value="UniProtKB-SubCell"/>
</dbReference>
<evidence type="ECO:0000256" key="2">
    <source>
        <dbReference type="ARBA" id="ARBA00011049"/>
    </source>
</evidence>
<dbReference type="PANTHER" id="PTHR30034">
    <property type="entry name" value="FLAGELLAR MOTOR SWITCH PROTEIN FLIM"/>
    <property type="match status" value="1"/>
</dbReference>
<feature type="domain" description="Flagellar motor switch protein FliN-like C-terminal" evidence="10">
    <location>
        <begin position="234"/>
        <end position="301"/>
    </location>
</feature>
<dbReference type="PANTHER" id="PTHR30034:SF6">
    <property type="entry name" value="YOP PROTEINS TRANSLOCATION PROTEIN Q"/>
    <property type="match status" value="1"/>
</dbReference>
<keyword evidence="4 9" id="KW-0145">Chemotaxis</keyword>
<comment type="function">
    <text evidence="8">FliM is one of three proteins (FliG, FliN, FliM) that forms the rotor-mounted switch complex (C ring), located at the base of the basal body. This complex interacts with the CheY and CheZ chemotaxis proteins, in addition to contacting components of the motor that determine the direction of flagellar rotation.</text>
</comment>
<organism evidence="11 12">
    <name type="scientific">Buchnera aphidicola str. USDA</name>
    <name type="common">Myzus persicae</name>
    <dbReference type="NCBI Taxonomy" id="1009856"/>
    <lineage>
        <taxon>Bacteria</taxon>
        <taxon>Pseudomonadati</taxon>
        <taxon>Pseudomonadota</taxon>
        <taxon>Gammaproteobacteria</taxon>
        <taxon>Enterobacterales</taxon>
        <taxon>Erwiniaceae</taxon>
        <taxon>Buchnera</taxon>
    </lineage>
</organism>
<dbReference type="AlphaFoldDB" id="W0P4B0"/>
<comment type="function">
    <text evidence="9">FliN is one of three proteins (FliG, FliN, FliM) that form the rotor-mounted switch complex (C ring), located at the base of the basal body. This complex interacts with the CheY and CheZ chemotaxis proteins, in addition to contacting components of the motor that determine the direction of flagellar rotation.</text>
</comment>
<dbReference type="Gene3D" id="2.30.330.10">
    <property type="entry name" value="SpoA-like"/>
    <property type="match status" value="1"/>
</dbReference>
<dbReference type="InterPro" id="IPR028976">
    <property type="entry name" value="CheC-like_sf"/>
</dbReference>
<dbReference type="PATRIC" id="fig|1009856.3.peg.73"/>
<keyword evidence="6 9" id="KW-0472">Membrane</keyword>
<dbReference type="Proteomes" id="UP000019087">
    <property type="component" value="Chromosome"/>
</dbReference>
<evidence type="ECO:0000256" key="6">
    <source>
        <dbReference type="ARBA" id="ARBA00023136"/>
    </source>
</evidence>
<dbReference type="InterPro" id="IPR001689">
    <property type="entry name" value="Flag_FliM"/>
</dbReference>